<dbReference type="GO" id="GO:0005829">
    <property type="term" value="C:cytosol"/>
    <property type="evidence" value="ECO:0007669"/>
    <property type="project" value="TreeGrafter"/>
</dbReference>
<dbReference type="Pfam" id="PF01048">
    <property type="entry name" value="PNP_UDP_1"/>
    <property type="match status" value="1"/>
</dbReference>
<dbReference type="InterPro" id="IPR035994">
    <property type="entry name" value="Nucleoside_phosphorylase_sf"/>
</dbReference>
<dbReference type="OrthoDB" id="7357315at2"/>
<keyword evidence="3" id="KW-1185">Reference proteome</keyword>
<organism evidence="2 3">
    <name type="scientific">Caenispirillum bisanense</name>
    <dbReference type="NCBI Taxonomy" id="414052"/>
    <lineage>
        <taxon>Bacteria</taxon>
        <taxon>Pseudomonadati</taxon>
        <taxon>Pseudomonadota</taxon>
        <taxon>Alphaproteobacteria</taxon>
        <taxon>Rhodospirillales</taxon>
        <taxon>Novispirillaceae</taxon>
        <taxon>Caenispirillum</taxon>
    </lineage>
</organism>
<gene>
    <name evidence="2" type="ORF">SAMN05421508_101615</name>
</gene>
<dbReference type="RefSeq" id="WP_097277489.1">
    <property type="nucleotide sequence ID" value="NZ_OCNJ01000001.1"/>
</dbReference>
<reference evidence="3" key="1">
    <citation type="submission" date="2017-09" db="EMBL/GenBank/DDBJ databases">
        <authorList>
            <person name="Varghese N."/>
            <person name="Submissions S."/>
        </authorList>
    </citation>
    <scope>NUCLEOTIDE SEQUENCE [LARGE SCALE GENOMIC DNA]</scope>
    <source>
        <strain evidence="3">USBA 140</strain>
    </source>
</reference>
<feature type="domain" description="Nucleoside phosphorylase" evidence="1">
    <location>
        <begin position="40"/>
        <end position="160"/>
    </location>
</feature>
<evidence type="ECO:0000313" key="2">
    <source>
        <dbReference type="EMBL" id="SOD90655.1"/>
    </source>
</evidence>
<dbReference type="GO" id="GO:0008930">
    <property type="term" value="F:methylthioadenosine nucleosidase activity"/>
    <property type="evidence" value="ECO:0007669"/>
    <property type="project" value="TreeGrafter"/>
</dbReference>
<protein>
    <submittedName>
        <fullName evidence="2">Hopanoid-associated phosphorylase</fullName>
    </submittedName>
</protein>
<name>A0A286G587_9PROT</name>
<dbReference type="SUPFAM" id="SSF53167">
    <property type="entry name" value="Purine and uridine phosphorylases"/>
    <property type="match status" value="1"/>
</dbReference>
<dbReference type="GO" id="GO:0019284">
    <property type="term" value="P:L-methionine salvage from S-adenosylmethionine"/>
    <property type="evidence" value="ECO:0007669"/>
    <property type="project" value="TreeGrafter"/>
</dbReference>
<dbReference type="GO" id="GO:0009116">
    <property type="term" value="P:nucleoside metabolic process"/>
    <property type="evidence" value="ECO:0007669"/>
    <property type="project" value="InterPro"/>
</dbReference>
<evidence type="ECO:0000313" key="3">
    <source>
        <dbReference type="Proteomes" id="UP000219621"/>
    </source>
</evidence>
<dbReference type="GO" id="GO:0008782">
    <property type="term" value="F:adenosylhomocysteine nucleosidase activity"/>
    <property type="evidence" value="ECO:0007669"/>
    <property type="project" value="TreeGrafter"/>
</dbReference>
<dbReference type="PANTHER" id="PTHR46832:SF1">
    <property type="entry name" value="5'-METHYLTHIOADENOSINE_S-ADENOSYLHOMOCYSTEINE NUCLEOSIDASE"/>
    <property type="match status" value="1"/>
</dbReference>
<dbReference type="PANTHER" id="PTHR46832">
    <property type="entry name" value="5'-METHYLTHIOADENOSINE/S-ADENOSYLHOMOCYSTEINE NUCLEOSIDASE"/>
    <property type="match status" value="1"/>
</dbReference>
<dbReference type="EMBL" id="OCNJ01000001">
    <property type="protein sequence ID" value="SOD90655.1"/>
    <property type="molecule type" value="Genomic_DNA"/>
</dbReference>
<dbReference type="InterPro" id="IPR000845">
    <property type="entry name" value="Nucleoside_phosphorylase_d"/>
</dbReference>
<dbReference type="AlphaFoldDB" id="A0A286G587"/>
<proteinExistence type="predicted"/>
<accession>A0A286G587</accession>
<dbReference type="Gene3D" id="3.40.50.1580">
    <property type="entry name" value="Nucleoside phosphorylase domain"/>
    <property type="match status" value="1"/>
</dbReference>
<dbReference type="Proteomes" id="UP000219621">
    <property type="component" value="Unassembled WGS sequence"/>
</dbReference>
<sequence length="224" mass="22696">MGAVEGIGVVTGLQSEAAIVRRLGHRVACSGANLGRAEDLAEELIEEQGVIALVSFGLAGGLAPGMAPGTLLVPSAVMGEDDGFALPTDALWRTNLLRALPDALTGAILGLDRVVPGVAEKRDLFEQTAAVAVDTESLGVAEAAARRGLPFVALRAVCDPWDMSLPQAALVGVTPTGHVAVGRVLAAVLRHPAEAAGLARTARASRIAHAALFRGAAALAATLP</sequence>
<evidence type="ECO:0000259" key="1">
    <source>
        <dbReference type="Pfam" id="PF01048"/>
    </source>
</evidence>